<evidence type="ECO:0000259" key="6">
    <source>
        <dbReference type="PROSITE" id="PS50885"/>
    </source>
</evidence>
<dbReference type="PROSITE" id="PS50111">
    <property type="entry name" value="CHEMOTAXIS_TRANSDUC_2"/>
    <property type="match status" value="1"/>
</dbReference>
<evidence type="ECO:0000256" key="4">
    <source>
        <dbReference type="SAM" id="Phobius"/>
    </source>
</evidence>
<comment type="similarity">
    <text evidence="2">Belongs to the methyl-accepting chemotaxis (MCP) protein family.</text>
</comment>
<dbReference type="CDD" id="cd06225">
    <property type="entry name" value="HAMP"/>
    <property type="match status" value="1"/>
</dbReference>
<keyword evidence="4" id="KW-0472">Membrane</keyword>
<dbReference type="SMART" id="SM00304">
    <property type="entry name" value="HAMP"/>
    <property type="match status" value="1"/>
</dbReference>
<organism evidence="7 8">
    <name type="scientific">Desulfatibacillum aliphaticivorans</name>
    <dbReference type="NCBI Taxonomy" id="218208"/>
    <lineage>
        <taxon>Bacteria</taxon>
        <taxon>Pseudomonadati</taxon>
        <taxon>Thermodesulfobacteriota</taxon>
        <taxon>Desulfobacteria</taxon>
        <taxon>Desulfobacterales</taxon>
        <taxon>Desulfatibacillaceae</taxon>
        <taxon>Desulfatibacillum</taxon>
    </lineage>
</organism>
<dbReference type="GO" id="GO:0006935">
    <property type="term" value="P:chemotaxis"/>
    <property type="evidence" value="ECO:0007669"/>
    <property type="project" value="InterPro"/>
</dbReference>
<evidence type="ECO:0000313" key="8">
    <source>
        <dbReference type="Proteomes" id="UP000000739"/>
    </source>
</evidence>
<dbReference type="Pfam" id="PF00015">
    <property type="entry name" value="MCPsignal"/>
    <property type="match status" value="1"/>
</dbReference>
<dbReference type="SMART" id="SM00283">
    <property type="entry name" value="MA"/>
    <property type="match status" value="1"/>
</dbReference>
<accession>B8FAS9</accession>
<dbReference type="eggNOG" id="COG0840">
    <property type="taxonomic scope" value="Bacteria"/>
</dbReference>
<dbReference type="GO" id="GO:0004888">
    <property type="term" value="F:transmembrane signaling receptor activity"/>
    <property type="evidence" value="ECO:0007669"/>
    <property type="project" value="InterPro"/>
</dbReference>
<evidence type="ECO:0000313" key="7">
    <source>
        <dbReference type="EMBL" id="ACL03375.1"/>
    </source>
</evidence>
<evidence type="ECO:0000259" key="5">
    <source>
        <dbReference type="PROSITE" id="PS50111"/>
    </source>
</evidence>
<feature type="transmembrane region" description="Helical" evidence="4">
    <location>
        <begin position="12"/>
        <end position="32"/>
    </location>
</feature>
<dbReference type="PANTHER" id="PTHR32089:SF112">
    <property type="entry name" value="LYSOZYME-LIKE PROTEIN-RELATED"/>
    <property type="match status" value="1"/>
</dbReference>
<dbReference type="PANTHER" id="PTHR32089">
    <property type="entry name" value="METHYL-ACCEPTING CHEMOTAXIS PROTEIN MCPB"/>
    <property type="match status" value="1"/>
</dbReference>
<sequence length="512" mass="55120">MRWTIRAKISLVFLIVITVVMLLYARVTYSFVDSQVRSYLTELGESTKLRLAESLSTAAATKNKALVLEITGAETVDKRIHAVVVELGEKDGEFRTLYTGVRTLGNGEYEEVASVDVITQECYQREAEIKKDGKVVGRVRAYITQEYIKGRVHSTMAGMLGMLLGLALTFFVALNFSIGRVVGKPLRKVASVLKNIAEGEGDLTARIEVSGQDEIAQVAASYNIFVEKIQHLVSKIKENADILATSTSQISATASELSASATENSSTMSQVSTTAEEVKQTSMLAHEKAELVARQAEDSAQISEEGEAATREAVEGMQRIKDEMEYIAESIVKLSEHSQNIGEIIEAVNEIANESNLLSVNASIEASKAGEYGKGFGVVAQEVKSLSDQSRQATSQVKAILNDIQTSTSAAVMAMERGSKAVETGVKLASRSGEAISVLAQSVENSAKSAAQIAASNQQQIVGFDQLTQAMESIRIASEQNTEGAVQLEDATAQLQSLGQSLKDLAGRFKVD</sequence>
<dbReference type="InterPro" id="IPR004089">
    <property type="entry name" value="MCPsignal_dom"/>
</dbReference>
<dbReference type="Pfam" id="PF00672">
    <property type="entry name" value="HAMP"/>
    <property type="match status" value="1"/>
</dbReference>
<dbReference type="InterPro" id="IPR004090">
    <property type="entry name" value="Chemotax_Me-accpt_rcpt"/>
</dbReference>
<dbReference type="PROSITE" id="PS50885">
    <property type="entry name" value="HAMP"/>
    <property type="match status" value="1"/>
</dbReference>
<keyword evidence="4" id="KW-0812">Transmembrane</keyword>
<name>B8FAS9_DESAL</name>
<dbReference type="GO" id="GO:0016020">
    <property type="term" value="C:membrane"/>
    <property type="evidence" value="ECO:0007669"/>
    <property type="project" value="InterPro"/>
</dbReference>
<reference evidence="7 8" key="1">
    <citation type="journal article" date="2012" name="Environ. Microbiol.">
        <title>The genome sequence of Desulfatibacillum alkenivorans AK-01: a blueprint for anaerobic alkane oxidation.</title>
        <authorList>
            <person name="Callaghan A.V."/>
            <person name="Morris B.E."/>
            <person name="Pereira I.A."/>
            <person name="McInerney M.J."/>
            <person name="Austin R.N."/>
            <person name="Groves J.T."/>
            <person name="Kukor J.J."/>
            <person name="Suflita J.M."/>
            <person name="Young L.Y."/>
            <person name="Zylstra G.J."/>
            <person name="Wawrik B."/>
        </authorList>
    </citation>
    <scope>NUCLEOTIDE SEQUENCE [LARGE SCALE GENOMIC DNA]</scope>
    <source>
        <strain evidence="7 8">AK-01</strain>
    </source>
</reference>
<feature type="domain" description="HAMP" evidence="6">
    <location>
        <begin position="180"/>
        <end position="234"/>
    </location>
</feature>
<protein>
    <submittedName>
        <fullName evidence="7">Protein with methyl-accepting chemotaxis protein (MCP) signaling domain</fullName>
    </submittedName>
</protein>
<keyword evidence="8" id="KW-1185">Reference proteome</keyword>
<dbReference type="AlphaFoldDB" id="B8FAS9"/>
<evidence type="ECO:0000256" key="3">
    <source>
        <dbReference type="PROSITE-ProRule" id="PRU00284"/>
    </source>
</evidence>
<evidence type="ECO:0000256" key="1">
    <source>
        <dbReference type="ARBA" id="ARBA00023224"/>
    </source>
</evidence>
<proteinExistence type="inferred from homology"/>
<keyword evidence="1 3" id="KW-0807">Transducer</keyword>
<dbReference type="SUPFAM" id="SSF58104">
    <property type="entry name" value="Methyl-accepting chemotaxis protein (MCP) signaling domain"/>
    <property type="match status" value="1"/>
</dbReference>
<dbReference type="HOGENOM" id="CLU_000445_107_27_7"/>
<dbReference type="RefSeq" id="WP_012610809.1">
    <property type="nucleotide sequence ID" value="NC_011768.1"/>
</dbReference>
<dbReference type="EMBL" id="CP001322">
    <property type="protein sequence ID" value="ACL03375.1"/>
    <property type="molecule type" value="Genomic_DNA"/>
</dbReference>
<dbReference type="InterPro" id="IPR003660">
    <property type="entry name" value="HAMP_dom"/>
</dbReference>
<dbReference type="PRINTS" id="PR00260">
    <property type="entry name" value="CHEMTRNSDUCR"/>
</dbReference>
<evidence type="ECO:0000256" key="2">
    <source>
        <dbReference type="ARBA" id="ARBA00029447"/>
    </source>
</evidence>
<dbReference type="Gene3D" id="1.10.287.950">
    <property type="entry name" value="Methyl-accepting chemotaxis protein"/>
    <property type="match status" value="1"/>
</dbReference>
<dbReference type="GO" id="GO:0007165">
    <property type="term" value="P:signal transduction"/>
    <property type="evidence" value="ECO:0007669"/>
    <property type="project" value="UniProtKB-KW"/>
</dbReference>
<dbReference type="Proteomes" id="UP000000739">
    <property type="component" value="Chromosome"/>
</dbReference>
<gene>
    <name evidence="7" type="ordered locus">Dalk_1677</name>
</gene>
<keyword evidence="4" id="KW-1133">Transmembrane helix</keyword>
<dbReference type="KEGG" id="dal:Dalk_1677"/>
<feature type="transmembrane region" description="Helical" evidence="4">
    <location>
        <begin position="156"/>
        <end position="178"/>
    </location>
</feature>
<feature type="domain" description="Methyl-accepting transducer" evidence="5">
    <location>
        <begin position="239"/>
        <end position="475"/>
    </location>
</feature>